<evidence type="ECO:0000313" key="10">
    <source>
        <dbReference type="Proteomes" id="UP001596395"/>
    </source>
</evidence>
<feature type="domain" description="ABC transmembrane type-1" evidence="8">
    <location>
        <begin position="76"/>
        <end position="256"/>
    </location>
</feature>
<dbReference type="PROSITE" id="PS50928">
    <property type="entry name" value="ABC_TM1"/>
    <property type="match status" value="1"/>
</dbReference>
<keyword evidence="6 7" id="KW-0472">Membrane</keyword>
<organism evidence="9 10">
    <name type="scientific">Halorubellus litoreus</name>
    <dbReference type="NCBI Taxonomy" id="755308"/>
    <lineage>
        <taxon>Archaea</taxon>
        <taxon>Methanobacteriati</taxon>
        <taxon>Methanobacteriota</taxon>
        <taxon>Stenosarchaea group</taxon>
        <taxon>Halobacteria</taxon>
        <taxon>Halobacteriales</taxon>
        <taxon>Halorubellaceae</taxon>
        <taxon>Halorubellus</taxon>
    </lineage>
</organism>
<dbReference type="CDD" id="cd06261">
    <property type="entry name" value="TM_PBP2"/>
    <property type="match status" value="1"/>
</dbReference>
<protein>
    <submittedName>
        <fullName evidence="9">ABC transporter permease</fullName>
    </submittedName>
</protein>
<proteinExistence type="inferred from homology"/>
<feature type="transmembrane region" description="Helical" evidence="7">
    <location>
        <begin position="27"/>
        <end position="46"/>
    </location>
</feature>
<dbReference type="Gene3D" id="1.10.3720.10">
    <property type="entry name" value="MetI-like"/>
    <property type="match status" value="1"/>
</dbReference>
<comment type="similarity">
    <text evidence="7">Belongs to the binding-protein-dependent transport system permease family.</text>
</comment>
<keyword evidence="10" id="KW-1185">Reference proteome</keyword>
<feature type="transmembrane region" description="Helical" evidence="7">
    <location>
        <begin position="84"/>
        <end position="104"/>
    </location>
</feature>
<evidence type="ECO:0000256" key="3">
    <source>
        <dbReference type="ARBA" id="ARBA00022475"/>
    </source>
</evidence>
<dbReference type="PANTHER" id="PTHR30151">
    <property type="entry name" value="ALKANE SULFONATE ABC TRANSPORTER-RELATED, MEMBRANE SUBUNIT"/>
    <property type="match status" value="1"/>
</dbReference>
<gene>
    <name evidence="9" type="ORF">ACFQGB_12205</name>
</gene>
<feature type="transmembrane region" description="Helical" evidence="7">
    <location>
        <begin position="207"/>
        <end position="227"/>
    </location>
</feature>
<feature type="transmembrane region" description="Helical" evidence="7">
    <location>
        <begin position="233"/>
        <end position="252"/>
    </location>
</feature>
<feature type="transmembrane region" description="Helical" evidence="7">
    <location>
        <begin position="58"/>
        <end position="77"/>
    </location>
</feature>
<keyword evidence="3" id="KW-1003">Cell membrane</keyword>
<dbReference type="EMBL" id="JBHSXN010000002">
    <property type="protein sequence ID" value="MFC6953627.1"/>
    <property type="molecule type" value="Genomic_DNA"/>
</dbReference>
<reference evidence="9 10" key="1">
    <citation type="journal article" date="2019" name="Int. J. Syst. Evol. Microbiol.">
        <title>The Global Catalogue of Microorganisms (GCM) 10K type strain sequencing project: providing services to taxonomists for standard genome sequencing and annotation.</title>
        <authorList>
            <consortium name="The Broad Institute Genomics Platform"/>
            <consortium name="The Broad Institute Genome Sequencing Center for Infectious Disease"/>
            <person name="Wu L."/>
            <person name="Ma J."/>
        </authorList>
    </citation>
    <scope>NUCLEOTIDE SEQUENCE [LARGE SCALE GENOMIC DNA]</scope>
    <source>
        <strain evidence="9 10">GX26</strain>
    </source>
</reference>
<evidence type="ECO:0000259" key="8">
    <source>
        <dbReference type="PROSITE" id="PS50928"/>
    </source>
</evidence>
<accession>A0ABD5VKB5</accession>
<dbReference type="GO" id="GO:0005886">
    <property type="term" value="C:plasma membrane"/>
    <property type="evidence" value="ECO:0007669"/>
    <property type="project" value="UniProtKB-SubCell"/>
</dbReference>
<keyword evidence="4 7" id="KW-0812">Transmembrane</keyword>
<comment type="subcellular location">
    <subcellularLocation>
        <location evidence="1 7">Cell membrane</location>
        <topology evidence="1 7">Multi-pass membrane protein</topology>
    </subcellularLocation>
</comment>
<evidence type="ECO:0000313" key="9">
    <source>
        <dbReference type="EMBL" id="MFC6953627.1"/>
    </source>
</evidence>
<dbReference type="AlphaFoldDB" id="A0ABD5VKB5"/>
<feature type="transmembrane region" description="Helical" evidence="7">
    <location>
        <begin position="124"/>
        <end position="152"/>
    </location>
</feature>
<keyword evidence="2 7" id="KW-0813">Transport</keyword>
<comment type="caution">
    <text evidence="9">The sequence shown here is derived from an EMBL/GenBank/DDBJ whole genome shotgun (WGS) entry which is preliminary data.</text>
</comment>
<dbReference type="Proteomes" id="UP001596395">
    <property type="component" value="Unassembled WGS sequence"/>
</dbReference>
<dbReference type="InterPro" id="IPR000515">
    <property type="entry name" value="MetI-like"/>
</dbReference>
<name>A0ABD5VKB5_9EURY</name>
<evidence type="ECO:0000256" key="6">
    <source>
        <dbReference type="ARBA" id="ARBA00023136"/>
    </source>
</evidence>
<keyword evidence="5 7" id="KW-1133">Transmembrane helix</keyword>
<evidence type="ECO:0000256" key="7">
    <source>
        <dbReference type="RuleBase" id="RU363032"/>
    </source>
</evidence>
<dbReference type="PANTHER" id="PTHR30151:SF0">
    <property type="entry name" value="ABC TRANSPORTER PERMEASE PROTEIN MJ0413-RELATED"/>
    <property type="match status" value="1"/>
</dbReference>
<evidence type="ECO:0000256" key="1">
    <source>
        <dbReference type="ARBA" id="ARBA00004651"/>
    </source>
</evidence>
<evidence type="ECO:0000256" key="5">
    <source>
        <dbReference type="ARBA" id="ARBA00022989"/>
    </source>
</evidence>
<evidence type="ECO:0000256" key="2">
    <source>
        <dbReference type="ARBA" id="ARBA00022448"/>
    </source>
</evidence>
<dbReference type="Pfam" id="PF00528">
    <property type="entry name" value="BPD_transp_1"/>
    <property type="match status" value="1"/>
</dbReference>
<dbReference type="InterPro" id="IPR035906">
    <property type="entry name" value="MetI-like_sf"/>
</dbReference>
<dbReference type="RefSeq" id="WP_336350582.1">
    <property type="nucleotide sequence ID" value="NZ_JAZAQL010000002.1"/>
</dbReference>
<dbReference type="SUPFAM" id="SSF161098">
    <property type="entry name" value="MetI-like"/>
    <property type="match status" value="1"/>
</dbReference>
<sequence>MASSTETDTDPAGYPTGRLGYDQGRSIGIQLAALVGFVLVWWAGALVTPQNLLPQPPAVLEVLVADVSSGLVFELTVQSLRHYVPGLLVGSAFGMAVGVLVGWSETVDLSVGTVASILRPVPPLAWIPFAIIWFGLNDSGAAFIIGIVAFWINYYNAESGVRGVDQQLLEVGQSLGTKTDLGLIRRVVLPSALPDLFTGFRTAAGQAWMVMVAAELLGVPGIGKHLWDAANFLQMQVVIAYMLVIGVLFLASDRLIKLLEARMLAWR</sequence>
<evidence type="ECO:0000256" key="4">
    <source>
        <dbReference type="ARBA" id="ARBA00022692"/>
    </source>
</evidence>